<dbReference type="SUPFAM" id="SSF81631">
    <property type="entry name" value="PAP/OAS1 substrate-binding domain"/>
    <property type="match status" value="1"/>
</dbReference>
<dbReference type="Pfam" id="PF03828">
    <property type="entry name" value="PAP_assoc"/>
    <property type="match status" value="1"/>
</dbReference>
<evidence type="ECO:0000256" key="1">
    <source>
        <dbReference type="ARBA" id="ARBA00022679"/>
    </source>
</evidence>
<dbReference type="GO" id="GO:0031123">
    <property type="term" value="P:RNA 3'-end processing"/>
    <property type="evidence" value="ECO:0007669"/>
    <property type="project" value="TreeGrafter"/>
</dbReference>
<protein>
    <recommendedName>
        <fullName evidence="4">PAP-associated domain-containing protein</fullName>
    </recommendedName>
</protein>
<evidence type="ECO:0000256" key="2">
    <source>
        <dbReference type="ARBA" id="ARBA00022723"/>
    </source>
</evidence>
<evidence type="ECO:0000313" key="5">
    <source>
        <dbReference type="EMBL" id="ETO23190.1"/>
    </source>
</evidence>
<dbReference type="EMBL" id="ASPP01010127">
    <property type="protein sequence ID" value="ETO23190.1"/>
    <property type="molecule type" value="Genomic_DNA"/>
</dbReference>
<dbReference type="InterPro" id="IPR002058">
    <property type="entry name" value="PAP_assoc"/>
</dbReference>
<dbReference type="AlphaFoldDB" id="X6NA66"/>
<reference evidence="5 6" key="1">
    <citation type="journal article" date="2013" name="Curr. Biol.">
        <title>The Genome of the Foraminiferan Reticulomyxa filosa.</title>
        <authorList>
            <person name="Glockner G."/>
            <person name="Hulsmann N."/>
            <person name="Schleicher M."/>
            <person name="Noegel A.A."/>
            <person name="Eichinger L."/>
            <person name="Gallinger C."/>
            <person name="Pawlowski J."/>
            <person name="Sierra R."/>
            <person name="Euteneuer U."/>
            <person name="Pillet L."/>
            <person name="Moustafa A."/>
            <person name="Platzer M."/>
            <person name="Groth M."/>
            <person name="Szafranski K."/>
            <person name="Schliwa M."/>
        </authorList>
    </citation>
    <scope>NUCLEOTIDE SEQUENCE [LARGE SCALE GENOMIC DNA]</scope>
</reference>
<dbReference type="GO" id="GO:0016779">
    <property type="term" value="F:nucleotidyltransferase activity"/>
    <property type="evidence" value="ECO:0007669"/>
    <property type="project" value="TreeGrafter"/>
</dbReference>
<gene>
    <name evidence="5" type="ORF">RFI_13995</name>
</gene>
<dbReference type="Gene3D" id="1.10.1410.10">
    <property type="match status" value="1"/>
</dbReference>
<keyword evidence="6" id="KW-1185">Reference proteome</keyword>
<dbReference type="GO" id="GO:0046872">
    <property type="term" value="F:metal ion binding"/>
    <property type="evidence" value="ECO:0007669"/>
    <property type="project" value="UniProtKB-KW"/>
</dbReference>
<feature type="domain" description="PAP-associated" evidence="4">
    <location>
        <begin position="245"/>
        <end position="298"/>
    </location>
</feature>
<keyword evidence="1" id="KW-0808">Transferase</keyword>
<evidence type="ECO:0000313" key="6">
    <source>
        <dbReference type="Proteomes" id="UP000023152"/>
    </source>
</evidence>
<evidence type="ECO:0000259" key="4">
    <source>
        <dbReference type="Pfam" id="PF03828"/>
    </source>
</evidence>
<dbReference type="OrthoDB" id="2274644at2759"/>
<keyword evidence="3" id="KW-0460">Magnesium</keyword>
<dbReference type="PANTHER" id="PTHR12271:SF40">
    <property type="entry name" value="POLY(A) RNA POLYMERASE GLD2"/>
    <property type="match status" value="1"/>
</dbReference>
<sequence>MQNGAKQTKLTEMCNCTKQSNENTGKRPMSPSKVKIAFIENGRSPTNGEDSTAVTLIAKLPKVNMTRWRKSMVQLWSTMAPEASEINSIGNRVWHSLLDVMKGDEQLKEGQIVMYGSSEQGLGRCFETDGGFDGKKEMSLIRYVMPIVQPTNQQPILRFVDTRTSAKCDIGINACKEVEASRLIATYTAANVCFQNICKVIKHWAKCKKLIELYTIKGLSSYAFILLEHRNEMFLLQQQDLFRHLLLGFFYYFAFEFDYNRHRVSVRMGSTLEKNGKQWTSCFTKNRPWLAIEDPLDNCNNLGQAVDKNLLQRFRFECAKTYRQLVNAQDISCAFAP</sequence>
<comment type="caution">
    <text evidence="5">The sequence shown here is derived from an EMBL/GenBank/DDBJ whole genome shotgun (WGS) entry which is preliminary data.</text>
</comment>
<proteinExistence type="predicted"/>
<dbReference type="Proteomes" id="UP000023152">
    <property type="component" value="Unassembled WGS sequence"/>
</dbReference>
<keyword evidence="2" id="KW-0479">Metal-binding</keyword>
<name>X6NA66_RETFI</name>
<dbReference type="PANTHER" id="PTHR12271">
    <property type="entry name" value="POLY A POLYMERASE CID PAP -RELATED"/>
    <property type="match status" value="1"/>
</dbReference>
<evidence type="ECO:0000256" key="3">
    <source>
        <dbReference type="ARBA" id="ARBA00022842"/>
    </source>
</evidence>
<organism evidence="5 6">
    <name type="scientific">Reticulomyxa filosa</name>
    <dbReference type="NCBI Taxonomy" id="46433"/>
    <lineage>
        <taxon>Eukaryota</taxon>
        <taxon>Sar</taxon>
        <taxon>Rhizaria</taxon>
        <taxon>Retaria</taxon>
        <taxon>Foraminifera</taxon>
        <taxon>Monothalamids</taxon>
        <taxon>Reticulomyxidae</taxon>
        <taxon>Reticulomyxa</taxon>
    </lineage>
</organism>
<accession>X6NA66</accession>